<accession>A0A2C6BQU7</accession>
<evidence type="ECO:0000313" key="2">
    <source>
        <dbReference type="EMBL" id="PHI06967.1"/>
    </source>
</evidence>
<keyword evidence="1" id="KW-1133">Transmembrane helix</keyword>
<gene>
    <name evidence="2" type="ORF">CBG54_07970</name>
</gene>
<protein>
    <submittedName>
        <fullName evidence="2">Uncharacterized protein</fullName>
    </submittedName>
</protein>
<evidence type="ECO:0000313" key="3">
    <source>
        <dbReference type="Proteomes" id="UP000224182"/>
    </source>
</evidence>
<dbReference type="AlphaFoldDB" id="A0A2C6BQU7"/>
<keyword evidence="1" id="KW-0472">Membrane</keyword>
<dbReference type="EMBL" id="NIRN01000001">
    <property type="protein sequence ID" value="PHI06967.1"/>
    <property type="molecule type" value="Genomic_DNA"/>
</dbReference>
<comment type="caution">
    <text evidence="2">The sequence shown here is derived from an EMBL/GenBank/DDBJ whole genome shotgun (WGS) entry which is preliminary data.</text>
</comment>
<reference evidence="2 3" key="1">
    <citation type="submission" date="2017-06" db="EMBL/GenBank/DDBJ databases">
        <title>Draft genome sequence of Fusobacterium nucleatum subsp. polymorphum KCOM 1271 (=ChDC F305).</title>
        <authorList>
            <person name="Kook J.-K."/>
            <person name="Park S.-N."/>
            <person name="Lim Y.K."/>
            <person name="Roh H."/>
        </authorList>
    </citation>
    <scope>NUCLEOTIDE SEQUENCE [LARGE SCALE GENOMIC DNA]</scope>
    <source>
        <strain evidence="3">KCOM 1271 (ChDC F305)</strain>
    </source>
</reference>
<evidence type="ECO:0000256" key="1">
    <source>
        <dbReference type="SAM" id="Phobius"/>
    </source>
</evidence>
<keyword evidence="1" id="KW-0812">Transmembrane</keyword>
<name>A0A2C6BQU7_FUSNP</name>
<dbReference type="Proteomes" id="UP000224182">
    <property type="component" value="Unassembled WGS sequence"/>
</dbReference>
<feature type="transmembrane region" description="Helical" evidence="1">
    <location>
        <begin position="7"/>
        <end position="26"/>
    </location>
</feature>
<sequence length="127" mass="15170">MVTYKDSLIYGAIFLPTVWLICKFVIEPWGRKLDNEYKKRETMKLSKFKSYEKYDKIRDFVDKEVLSIDSNKLEVLVNTVSKLKEHSNWLKSEEAFFLVKKERLRLIKKINEVISHFSIVYSNVKAK</sequence>
<organism evidence="2 3">
    <name type="scientific">Fusobacterium nucleatum subsp. polymorphum</name>
    <name type="common">Fusobacterium polymorphum</name>
    <dbReference type="NCBI Taxonomy" id="76857"/>
    <lineage>
        <taxon>Bacteria</taxon>
        <taxon>Fusobacteriati</taxon>
        <taxon>Fusobacteriota</taxon>
        <taxon>Fusobacteriia</taxon>
        <taxon>Fusobacteriales</taxon>
        <taxon>Fusobacteriaceae</taxon>
        <taxon>Fusobacterium</taxon>
    </lineage>
</organism>
<proteinExistence type="predicted"/>
<dbReference type="RefSeq" id="WP_098974673.1">
    <property type="nucleotide sequence ID" value="NZ_CP077115.1"/>
</dbReference>